<reference evidence="8" key="1">
    <citation type="journal article" date="2019" name="Int. J. Syst. Evol. Microbiol.">
        <title>The Global Catalogue of Microorganisms (GCM) 10K type strain sequencing project: providing services to taxonomists for standard genome sequencing and annotation.</title>
        <authorList>
            <consortium name="The Broad Institute Genomics Platform"/>
            <consortium name="The Broad Institute Genome Sequencing Center for Infectious Disease"/>
            <person name="Wu L."/>
            <person name="Ma J."/>
        </authorList>
    </citation>
    <scope>NUCLEOTIDE SEQUENCE [LARGE SCALE GENOMIC DNA]</scope>
    <source>
        <strain evidence="8">JCM 14718</strain>
    </source>
</reference>
<dbReference type="Pfam" id="PF02558">
    <property type="entry name" value="ApbA"/>
    <property type="match status" value="1"/>
</dbReference>
<dbReference type="InterPro" id="IPR013752">
    <property type="entry name" value="KPA_reductase"/>
</dbReference>
<organism evidence="7 8">
    <name type="scientific">Fodinicola feengrottensis</name>
    <dbReference type="NCBI Taxonomy" id="435914"/>
    <lineage>
        <taxon>Bacteria</taxon>
        <taxon>Bacillati</taxon>
        <taxon>Actinomycetota</taxon>
        <taxon>Actinomycetes</taxon>
        <taxon>Mycobacteriales</taxon>
        <taxon>Fodinicola</taxon>
    </lineage>
</organism>
<dbReference type="InterPro" id="IPR013332">
    <property type="entry name" value="KPR_N"/>
</dbReference>
<dbReference type="Pfam" id="PF08546">
    <property type="entry name" value="ApbA_C"/>
    <property type="match status" value="1"/>
</dbReference>
<keyword evidence="8" id="KW-1185">Reference proteome</keyword>
<dbReference type="Gene3D" id="1.10.1040.10">
    <property type="entry name" value="N-(1-d-carboxylethyl)-l-norvaline Dehydrogenase, domain 2"/>
    <property type="match status" value="1"/>
</dbReference>
<evidence type="ECO:0000313" key="7">
    <source>
        <dbReference type="EMBL" id="GAA1684622.1"/>
    </source>
</evidence>
<name>A0ABP4TAH0_9ACTN</name>
<dbReference type="SUPFAM" id="SSF51735">
    <property type="entry name" value="NAD(P)-binding Rossmann-fold domains"/>
    <property type="match status" value="1"/>
</dbReference>
<evidence type="ECO:0000259" key="5">
    <source>
        <dbReference type="Pfam" id="PF02558"/>
    </source>
</evidence>
<comment type="similarity">
    <text evidence="1 4">Belongs to the ketopantoate reductase family.</text>
</comment>
<protein>
    <recommendedName>
        <fullName evidence="4">2-dehydropantoate 2-reductase</fullName>
        <ecNumber evidence="4">1.1.1.169</ecNumber>
    </recommendedName>
    <alternativeName>
        <fullName evidence="4">Ketopantoate reductase</fullName>
    </alternativeName>
</protein>
<keyword evidence="4" id="KW-0566">Pantothenate biosynthesis</keyword>
<dbReference type="Gene3D" id="3.40.50.720">
    <property type="entry name" value="NAD(P)-binding Rossmann-like Domain"/>
    <property type="match status" value="1"/>
</dbReference>
<evidence type="ECO:0000256" key="1">
    <source>
        <dbReference type="ARBA" id="ARBA00007870"/>
    </source>
</evidence>
<dbReference type="PANTHER" id="PTHR21708:SF26">
    <property type="entry name" value="2-DEHYDROPANTOATE 2-REDUCTASE"/>
    <property type="match status" value="1"/>
</dbReference>
<keyword evidence="2 4" id="KW-0521">NADP</keyword>
<dbReference type="PANTHER" id="PTHR21708">
    <property type="entry name" value="PROBABLE 2-DEHYDROPANTOATE 2-REDUCTASE"/>
    <property type="match status" value="1"/>
</dbReference>
<dbReference type="InterPro" id="IPR051402">
    <property type="entry name" value="KPR-Related"/>
</dbReference>
<dbReference type="InterPro" id="IPR003710">
    <property type="entry name" value="ApbA"/>
</dbReference>
<evidence type="ECO:0000256" key="2">
    <source>
        <dbReference type="ARBA" id="ARBA00022857"/>
    </source>
</evidence>
<dbReference type="SUPFAM" id="SSF48179">
    <property type="entry name" value="6-phosphogluconate dehydrogenase C-terminal domain-like"/>
    <property type="match status" value="1"/>
</dbReference>
<dbReference type="InterPro" id="IPR008927">
    <property type="entry name" value="6-PGluconate_DH-like_C_sf"/>
</dbReference>
<evidence type="ECO:0000256" key="3">
    <source>
        <dbReference type="ARBA" id="ARBA00023002"/>
    </source>
</evidence>
<dbReference type="NCBIfam" id="TIGR00745">
    <property type="entry name" value="apbA_panE"/>
    <property type="match status" value="1"/>
</dbReference>
<proteinExistence type="inferred from homology"/>
<comment type="function">
    <text evidence="4">Catalyzes the NADPH-dependent reduction of ketopantoate into pantoic acid.</text>
</comment>
<dbReference type="Proteomes" id="UP001500618">
    <property type="component" value="Unassembled WGS sequence"/>
</dbReference>
<gene>
    <name evidence="7" type="ORF">GCM10009765_37460</name>
</gene>
<dbReference type="EMBL" id="BAAANY010000013">
    <property type="protein sequence ID" value="GAA1684622.1"/>
    <property type="molecule type" value="Genomic_DNA"/>
</dbReference>
<evidence type="ECO:0000256" key="4">
    <source>
        <dbReference type="RuleBase" id="RU362068"/>
    </source>
</evidence>
<feature type="domain" description="Ketopantoate reductase C-terminal" evidence="6">
    <location>
        <begin position="178"/>
        <end position="297"/>
    </location>
</feature>
<dbReference type="RefSeq" id="WP_344311528.1">
    <property type="nucleotide sequence ID" value="NZ_BAAANY010000013.1"/>
</dbReference>
<evidence type="ECO:0000259" key="6">
    <source>
        <dbReference type="Pfam" id="PF08546"/>
    </source>
</evidence>
<keyword evidence="3 4" id="KW-0560">Oxidoreductase</keyword>
<comment type="pathway">
    <text evidence="4">Cofactor biosynthesis; (R)-pantothenate biosynthesis; (R)-pantoate from 3-methyl-2-oxobutanoate: step 2/2.</text>
</comment>
<comment type="catalytic activity">
    <reaction evidence="4">
        <text>(R)-pantoate + NADP(+) = 2-dehydropantoate + NADPH + H(+)</text>
        <dbReference type="Rhea" id="RHEA:16233"/>
        <dbReference type="ChEBI" id="CHEBI:11561"/>
        <dbReference type="ChEBI" id="CHEBI:15378"/>
        <dbReference type="ChEBI" id="CHEBI:15980"/>
        <dbReference type="ChEBI" id="CHEBI:57783"/>
        <dbReference type="ChEBI" id="CHEBI:58349"/>
        <dbReference type="EC" id="1.1.1.169"/>
    </reaction>
</comment>
<evidence type="ECO:0000313" key="8">
    <source>
        <dbReference type="Proteomes" id="UP001500618"/>
    </source>
</evidence>
<feature type="domain" description="Ketopantoate reductase N-terminal" evidence="5">
    <location>
        <begin position="3"/>
        <end position="149"/>
    </location>
</feature>
<sequence>MRILVVGAGATGGFFGGRLAAAGRDVTFLVRAARARTLHGRGLRITGLGEDTVVTPRLVLAGEIDGPYDLVLVSVKATALDAAIADMYPAVGPDTLIIPFLNGMRHIDALVAAFGEDAVLGGVAKVATSISPDGDIVRLADLQSLEYGARREPAPARLADVHKELSGAGFPTGLSKTINADMWAKWAFIAAAGAVTGLPRGTVGDVVAAPGGIDFVEAVIAECFAITAVAGYPADPAFARTMLTQAGSSFTSSLYRDLVDGNSIEVEAIFGDLVERARGLGVSVPVLEMTTLTLRVYQGRHL</sequence>
<dbReference type="InterPro" id="IPR013328">
    <property type="entry name" value="6PGD_dom2"/>
</dbReference>
<dbReference type="EC" id="1.1.1.169" evidence="4"/>
<comment type="caution">
    <text evidence="7">The sequence shown here is derived from an EMBL/GenBank/DDBJ whole genome shotgun (WGS) entry which is preliminary data.</text>
</comment>
<accession>A0ABP4TAH0</accession>
<dbReference type="InterPro" id="IPR036291">
    <property type="entry name" value="NAD(P)-bd_dom_sf"/>
</dbReference>